<proteinExistence type="predicted"/>
<organism evidence="2 3">
    <name type="scientific">Aulographum hederae CBS 113979</name>
    <dbReference type="NCBI Taxonomy" id="1176131"/>
    <lineage>
        <taxon>Eukaryota</taxon>
        <taxon>Fungi</taxon>
        <taxon>Dikarya</taxon>
        <taxon>Ascomycota</taxon>
        <taxon>Pezizomycotina</taxon>
        <taxon>Dothideomycetes</taxon>
        <taxon>Pleosporomycetidae</taxon>
        <taxon>Aulographales</taxon>
        <taxon>Aulographaceae</taxon>
    </lineage>
</organism>
<evidence type="ECO:0000313" key="3">
    <source>
        <dbReference type="Proteomes" id="UP000800041"/>
    </source>
</evidence>
<accession>A0A6G1GVE9</accession>
<feature type="region of interest" description="Disordered" evidence="1">
    <location>
        <begin position="120"/>
        <end position="155"/>
    </location>
</feature>
<dbReference type="AlphaFoldDB" id="A0A6G1GVE9"/>
<dbReference type="EMBL" id="ML977166">
    <property type="protein sequence ID" value="KAF1984774.1"/>
    <property type="molecule type" value="Genomic_DNA"/>
</dbReference>
<protein>
    <submittedName>
        <fullName evidence="2">Uncharacterized protein</fullName>
    </submittedName>
</protein>
<dbReference type="OrthoDB" id="61116at2759"/>
<dbReference type="Proteomes" id="UP000800041">
    <property type="component" value="Unassembled WGS sequence"/>
</dbReference>
<keyword evidence="3" id="KW-1185">Reference proteome</keyword>
<evidence type="ECO:0000313" key="2">
    <source>
        <dbReference type="EMBL" id="KAF1984774.1"/>
    </source>
</evidence>
<evidence type="ECO:0000256" key="1">
    <source>
        <dbReference type="SAM" id="MobiDB-lite"/>
    </source>
</evidence>
<feature type="region of interest" description="Disordered" evidence="1">
    <location>
        <begin position="41"/>
        <end position="85"/>
    </location>
</feature>
<gene>
    <name evidence="2" type="ORF">K402DRAFT_135682</name>
</gene>
<reference evidence="2" key="1">
    <citation type="journal article" date="2020" name="Stud. Mycol.">
        <title>101 Dothideomycetes genomes: a test case for predicting lifestyles and emergence of pathogens.</title>
        <authorList>
            <person name="Haridas S."/>
            <person name="Albert R."/>
            <person name="Binder M."/>
            <person name="Bloem J."/>
            <person name="Labutti K."/>
            <person name="Salamov A."/>
            <person name="Andreopoulos B."/>
            <person name="Baker S."/>
            <person name="Barry K."/>
            <person name="Bills G."/>
            <person name="Bluhm B."/>
            <person name="Cannon C."/>
            <person name="Castanera R."/>
            <person name="Culley D."/>
            <person name="Daum C."/>
            <person name="Ezra D."/>
            <person name="Gonzalez J."/>
            <person name="Henrissat B."/>
            <person name="Kuo A."/>
            <person name="Liang C."/>
            <person name="Lipzen A."/>
            <person name="Lutzoni F."/>
            <person name="Magnuson J."/>
            <person name="Mondo S."/>
            <person name="Nolan M."/>
            <person name="Ohm R."/>
            <person name="Pangilinan J."/>
            <person name="Park H.-J."/>
            <person name="Ramirez L."/>
            <person name="Alfaro M."/>
            <person name="Sun H."/>
            <person name="Tritt A."/>
            <person name="Yoshinaga Y."/>
            <person name="Zwiers L.-H."/>
            <person name="Turgeon B."/>
            <person name="Goodwin S."/>
            <person name="Spatafora J."/>
            <person name="Crous P."/>
            <person name="Grigoriev I."/>
        </authorList>
    </citation>
    <scope>NUCLEOTIDE SEQUENCE</scope>
    <source>
        <strain evidence="2">CBS 113979</strain>
    </source>
</reference>
<feature type="compositionally biased region" description="Basic residues" evidence="1">
    <location>
        <begin position="120"/>
        <end position="129"/>
    </location>
</feature>
<feature type="compositionally biased region" description="Basic and acidic residues" evidence="1">
    <location>
        <begin position="141"/>
        <end position="155"/>
    </location>
</feature>
<sequence length="252" mass="28510">MASKHGRDGILYRSPSKATVLLDIPTSISYALCVSPGKALLSSSPLEKPFPSLAPKSEKARQNPNPPKRRGGDDEETDEGRHDEYAKLMKEAIEEVRKELADHEIRTWLLPRIIVEARERRKTKKKRKRESKEEKEDVEVTDSKDEENSKGEGTKIRSASAFVKEIATRSSTLSRYYARTHARRRPSAHDYPATTQHKPFSSPLKPFSRPLDLKTMKTPCQITQMLMVSSPTLRPTPLLPLSLSHPPQPSHL</sequence>
<name>A0A6G1GVE9_9PEZI</name>
<feature type="region of interest" description="Disordered" evidence="1">
    <location>
        <begin position="180"/>
        <end position="206"/>
    </location>
</feature>